<name>A0A915MF96_MELJA</name>
<feature type="coiled-coil region" evidence="1">
    <location>
        <begin position="12"/>
        <end position="79"/>
    </location>
</feature>
<dbReference type="Proteomes" id="UP000887561">
    <property type="component" value="Unplaced"/>
</dbReference>
<proteinExistence type="predicted"/>
<dbReference type="WBParaSite" id="scaffold3533_cov277.g6780">
    <property type="protein sequence ID" value="scaffold3533_cov277.g6780"/>
    <property type="gene ID" value="scaffold3533_cov277.g6780"/>
</dbReference>
<evidence type="ECO:0000256" key="1">
    <source>
        <dbReference type="SAM" id="Coils"/>
    </source>
</evidence>
<sequence length="83" mass="9776">MPLRAQIERWSRNELEEHFHKVSDEVRALKQNNQKMQKEIKIINGRINAGVGIESRAQIKQNNNEYEGLERSNKVLSQKVIYT</sequence>
<protein>
    <submittedName>
        <fullName evidence="3">Uncharacterized protein</fullName>
    </submittedName>
</protein>
<keyword evidence="1" id="KW-0175">Coiled coil</keyword>
<evidence type="ECO:0000313" key="2">
    <source>
        <dbReference type="Proteomes" id="UP000887561"/>
    </source>
</evidence>
<reference evidence="3" key="1">
    <citation type="submission" date="2022-11" db="UniProtKB">
        <authorList>
            <consortium name="WormBaseParasite"/>
        </authorList>
    </citation>
    <scope>IDENTIFICATION</scope>
</reference>
<keyword evidence="2" id="KW-1185">Reference proteome</keyword>
<dbReference type="AlphaFoldDB" id="A0A915MF96"/>
<organism evidence="2 3">
    <name type="scientific">Meloidogyne javanica</name>
    <name type="common">Root-knot nematode worm</name>
    <dbReference type="NCBI Taxonomy" id="6303"/>
    <lineage>
        <taxon>Eukaryota</taxon>
        <taxon>Metazoa</taxon>
        <taxon>Ecdysozoa</taxon>
        <taxon>Nematoda</taxon>
        <taxon>Chromadorea</taxon>
        <taxon>Rhabditida</taxon>
        <taxon>Tylenchina</taxon>
        <taxon>Tylenchomorpha</taxon>
        <taxon>Tylenchoidea</taxon>
        <taxon>Meloidogynidae</taxon>
        <taxon>Meloidogyninae</taxon>
        <taxon>Meloidogyne</taxon>
        <taxon>Meloidogyne incognita group</taxon>
    </lineage>
</organism>
<evidence type="ECO:0000313" key="3">
    <source>
        <dbReference type="WBParaSite" id="scaffold3533_cov277.g6780"/>
    </source>
</evidence>
<accession>A0A915MF96</accession>